<dbReference type="Gene3D" id="1.10.10.10">
    <property type="entry name" value="Winged helix-like DNA-binding domain superfamily/Winged helix DNA-binding domain"/>
    <property type="match status" value="1"/>
</dbReference>
<feature type="domain" description="Sporulation initiation factor Spo0A C-terminal" evidence="1">
    <location>
        <begin position="16"/>
        <end position="117"/>
    </location>
</feature>
<dbReference type="RefSeq" id="WP_249285330.1">
    <property type="nucleotide sequence ID" value="NZ_JACRSO010000003.1"/>
</dbReference>
<keyword evidence="3" id="KW-1185">Reference proteome</keyword>
<dbReference type="SUPFAM" id="SSF46894">
    <property type="entry name" value="C-terminal effector domain of the bipartite response regulators"/>
    <property type="match status" value="1"/>
</dbReference>
<gene>
    <name evidence="2" type="ORF">H8699_08660</name>
</gene>
<dbReference type="GO" id="GO:0003700">
    <property type="term" value="F:DNA-binding transcription factor activity"/>
    <property type="evidence" value="ECO:0007669"/>
    <property type="project" value="InterPro"/>
</dbReference>
<organism evidence="2 3">
    <name type="scientific">Luoshenia tenuis</name>
    <dbReference type="NCBI Taxonomy" id="2763654"/>
    <lineage>
        <taxon>Bacteria</taxon>
        <taxon>Bacillati</taxon>
        <taxon>Bacillota</taxon>
        <taxon>Clostridia</taxon>
        <taxon>Christensenellales</taxon>
        <taxon>Christensenellaceae</taxon>
        <taxon>Luoshenia</taxon>
    </lineage>
</organism>
<dbReference type="InterPro" id="IPR036388">
    <property type="entry name" value="WH-like_DNA-bd_sf"/>
</dbReference>
<dbReference type="GO" id="GO:0003677">
    <property type="term" value="F:DNA binding"/>
    <property type="evidence" value="ECO:0007669"/>
    <property type="project" value="InterPro"/>
</dbReference>
<sequence>MSYECDYDTRIESIVANQLISIGVPPHLKGFIYLRDAIILMAHNHELFANATTRLYHVIAHHYAINASMVERSMRNAIRITFERSPSPVKAELFSTLLDPGRDRPTNAMFIATVAQQARYGL</sequence>
<proteinExistence type="predicted"/>
<name>A0A926CZB0_9FIRM</name>
<evidence type="ECO:0000313" key="2">
    <source>
        <dbReference type="EMBL" id="MBC8529495.1"/>
    </source>
</evidence>
<protein>
    <submittedName>
        <fullName evidence="2">Sporulation initiation factor Spo0A C-terminal domain-containing protein</fullName>
    </submittedName>
</protein>
<accession>A0A926CZB0</accession>
<reference evidence="2" key="1">
    <citation type="submission" date="2020-08" db="EMBL/GenBank/DDBJ databases">
        <title>Genome public.</title>
        <authorList>
            <person name="Liu C."/>
            <person name="Sun Q."/>
        </authorList>
    </citation>
    <scope>NUCLEOTIDE SEQUENCE</scope>
    <source>
        <strain evidence="2">NSJ-44</strain>
    </source>
</reference>
<evidence type="ECO:0000259" key="1">
    <source>
        <dbReference type="Pfam" id="PF08769"/>
    </source>
</evidence>
<dbReference type="EMBL" id="JACRSO010000003">
    <property type="protein sequence ID" value="MBC8529495.1"/>
    <property type="molecule type" value="Genomic_DNA"/>
</dbReference>
<dbReference type="GO" id="GO:0005509">
    <property type="term" value="F:calcium ion binding"/>
    <property type="evidence" value="ECO:0007669"/>
    <property type="project" value="InterPro"/>
</dbReference>
<dbReference type="Pfam" id="PF08769">
    <property type="entry name" value="Spo0A_C"/>
    <property type="match status" value="1"/>
</dbReference>
<evidence type="ECO:0000313" key="3">
    <source>
        <dbReference type="Proteomes" id="UP000654279"/>
    </source>
</evidence>
<dbReference type="Proteomes" id="UP000654279">
    <property type="component" value="Unassembled WGS sequence"/>
</dbReference>
<dbReference type="GO" id="GO:0005737">
    <property type="term" value="C:cytoplasm"/>
    <property type="evidence" value="ECO:0007669"/>
    <property type="project" value="InterPro"/>
</dbReference>
<keyword evidence="2" id="KW-0648">Protein biosynthesis</keyword>
<keyword evidence="2" id="KW-0396">Initiation factor</keyword>
<dbReference type="GO" id="GO:0003743">
    <property type="term" value="F:translation initiation factor activity"/>
    <property type="evidence" value="ECO:0007669"/>
    <property type="project" value="UniProtKB-KW"/>
</dbReference>
<dbReference type="AlphaFoldDB" id="A0A926CZB0"/>
<dbReference type="InterPro" id="IPR014879">
    <property type="entry name" value="Spo0A_C"/>
</dbReference>
<comment type="caution">
    <text evidence="2">The sequence shown here is derived from an EMBL/GenBank/DDBJ whole genome shotgun (WGS) entry which is preliminary data.</text>
</comment>
<dbReference type="GO" id="GO:0042173">
    <property type="term" value="P:regulation of sporulation resulting in formation of a cellular spore"/>
    <property type="evidence" value="ECO:0007669"/>
    <property type="project" value="InterPro"/>
</dbReference>
<dbReference type="InterPro" id="IPR016032">
    <property type="entry name" value="Sig_transdc_resp-reg_C-effctor"/>
</dbReference>